<feature type="region of interest" description="Disordered" evidence="7">
    <location>
        <begin position="156"/>
        <end position="206"/>
    </location>
</feature>
<dbReference type="GO" id="GO:0005886">
    <property type="term" value="C:plasma membrane"/>
    <property type="evidence" value="ECO:0007669"/>
    <property type="project" value="TreeGrafter"/>
</dbReference>
<keyword evidence="5" id="KW-0406">Ion transport</keyword>
<dbReference type="GO" id="GO:0030007">
    <property type="term" value="P:intracellular potassium ion homeostasis"/>
    <property type="evidence" value="ECO:0007669"/>
    <property type="project" value="TreeGrafter"/>
</dbReference>
<feature type="compositionally biased region" description="Low complexity" evidence="7">
    <location>
        <begin position="156"/>
        <end position="167"/>
    </location>
</feature>
<evidence type="ECO:0000313" key="9">
    <source>
        <dbReference type="EMBL" id="CDS03484.1"/>
    </source>
</evidence>
<comment type="subcellular location">
    <subcellularLocation>
        <location evidence="1">Membrane</location>
        <topology evidence="1">Multi-pass membrane protein</topology>
    </subcellularLocation>
</comment>
<dbReference type="Pfam" id="PF02386">
    <property type="entry name" value="TrkH"/>
    <property type="match status" value="1"/>
</dbReference>
<evidence type="ECO:0000256" key="3">
    <source>
        <dbReference type="ARBA" id="ARBA00022692"/>
    </source>
</evidence>
<dbReference type="GO" id="GO:1990573">
    <property type="term" value="P:potassium ion import across plasma membrane"/>
    <property type="evidence" value="ECO:0007669"/>
    <property type="project" value="TreeGrafter"/>
</dbReference>
<organism evidence="9">
    <name type="scientific">Lichtheimia ramosa</name>
    <dbReference type="NCBI Taxonomy" id="688394"/>
    <lineage>
        <taxon>Eukaryota</taxon>
        <taxon>Fungi</taxon>
        <taxon>Fungi incertae sedis</taxon>
        <taxon>Mucoromycota</taxon>
        <taxon>Mucoromycotina</taxon>
        <taxon>Mucoromycetes</taxon>
        <taxon>Mucorales</taxon>
        <taxon>Lichtheimiaceae</taxon>
        <taxon>Lichtheimia</taxon>
    </lineage>
</organism>
<dbReference type="PANTHER" id="PTHR31064:SF30">
    <property type="entry name" value="HIGH-AFFINITY POTASSIUM TRANSPORT PROTEIN-RELATED"/>
    <property type="match status" value="1"/>
</dbReference>
<sequence>MATTTITNTGLNTVDMSRLANYHLILMMIGSILGSHILVSLYVVSVRKYYFSKRFEGILLYNQARRLKEQNKRRLGKERDRLKNGNSLKRSDTLPTHMLPRRHTIVNLPHNFKDTSAKDEAKKRKNIFDRVNYIRSQQHDDNHKDARSNVQSDLAVHVSPASVPSPRSSKRHPTSSRTRIDSNRIHNDPNDDVPASCDNTRSPNEIRFDAGVNSQREHARQQLKEYDKLLNWIAKPPDPASFEEMELATEAEEQEDEIAHIMSQPYIHHSQLTRRQRYHIGGVEYRAIDFLSKLVPFFYFFMIVVFAFALRIYIACSTYAQGILETSNPEPVNPWMFSFFTSISAYNNLGLTPLSASLIPFQSAPAPLIFCSLLIVSGNTAYAIVLRGIIWCLYKVIPKHYIMESETMRFLLDHPRRCYTNLFSSTQTWWLVFALVVINLVEIVVFLATNFWLPVLEGLSWGSRVLDAYFQGIAIRNAGFAVVNLEILNPGTQIVYIIAMYISVYPVAISIRNSNVFQERELGIYSEPAMKQNHDVDDGTEPLLPTMTSTSTRLRRFPTISSVVSSSRKLLPKSPSFYVKLQIQKQLAKEISWVIAGIFCICVIESKEIMDQTPITALSIMYECVSAFGTAGSSLGYPRLSTSQSANYHTLSKLVIILLMYRGRHRGLPSTIDHAVLLPSEQLERKAAREHDLKEKHAQVNKTFGSSTGVDMPYYRHQQSSDC</sequence>
<reference evidence="9" key="1">
    <citation type="journal article" date="2014" name="Genome Announc.">
        <title>De novo whole-genome sequence and genome annotation of Lichtheimia ramosa.</title>
        <authorList>
            <person name="Linde J."/>
            <person name="Schwartze V."/>
            <person name="Binder U."/>
            <person name="Lass-Florl C."/>
            <person name="Voigt K."/>
            <person name="Horn F."/>
        </authorList>
    </citation>
    <scope>NUCLEOTIDE SEQUENCE</scope>
    <source>
        <strain evidence="9">JMRC FSU:6197</strain>
    </source>
</reference>
<feature type="transmembrane region" description="Helical" evidence="8">
    <location>
        <begin position="368"/>
        <end position="390"/>
    </location>
</feature>
<accession>A0A077WA62</accession>
<keyword evidence="3 8" id="KW-0812">Transmembrane</keyword>
<feature type="compositionally biased region" description="Basic and acidic residues" evidence="7">
    <location>
        <begin position="71"/>
        <end position="83"/>
    </location>
</feature>
<feature type="transmembrane region" description="Helical" evidence="8">
    <location>
        <begin position="20"/>
        <end position="44"/>
    </location>
</feature>
<dbReference type="OrthoDB" id="9999863at2759"/>
<evidence type="ECO:0000256" key="4">
    <source>
        <dbReference type="ARBA" id="ARBA00022989"/>
    </source>
</evidence>
<dbReference type="GO" id="GO:0140107">
    <property type="term" value="F:high-affinity potassium ion transmembrane transporter activity"/>
    <property type="evidence" value="ECO:0007669"/>
    <property type="project" value="TreeGrafter"/>
</dbReference>
<dbReference type="AlphaFoldDB" id="A0A077WA62"/>
<gene>
    <name evidence="9" type="ORF">LRAMOSA00886</name>
</gene>
<dbReference type="EMBL" id="LK023313">
    <property type="protein sequence ID" value="CDS03484.1"/>
    <property type="molecule type" value="Genomic_DNA"/>
</dbReference>
<feature type="transmembrane region" description="Helical" evidence="8">
    <location>
        <begin position="494"/>
        <end position="511"/>
    </location>
</feature>
<evidence type="ECO:0000256" key="8">
    <source>
        <dbReference type="SAM" id="Phobius"/>
    </source>
</evidence>
<name>A0A077WA62_9FUNG</name>
<evidence type="ECO:0008006" key="10">
    <source>
        <dbReference type="Google" id="ProtNLM"/>
    </source>
</evidence>
<keyword evidence="2" id="KW-0813">Transport</keyword>
<feature type="compositionally biased region" description="Basic and acidic residues" evidence="7">
    <location>
        <begin position="178"/>
        <end position="189"/>
    </location>
</feature>
<proteinExistence type="predicted"/>
<evidence type="ECO:0000256" key="6">
    <source>
        <dbReference type="ARBA" id="ARBA00023136"/>
    </source>
</evidence>
<keyword evidence="6 8" id="KW-0472">Membrane</keyword>
<evidence type="ECO:0000256" key="1">
    <source>
        <dbReference type="ARBA" id="ARBA00004141"/>
    </source>
</evidence>
<evidence type="ECO:0000256" key="7">
    <source>
        <dbReference type="SAM" id="MobiDB-lite"/>
    </source>
</evidence>
<dbReference type="InterPro" id="IPR051143">
    <property type="entry name" value="TrkH_K-transport"/>
</dbReference>
<feature type="transmembrane region" description="Helical" evidence="8">
    <location>
        <begin position="429"/>
        <end position="456"/>
    </location>
</feature>
<feature type="region of interest" description="Disordered" evidence="7">
    <location>
        <begin position="71"/>
        <end position="103"/>
    </location>
</feature>
<keyword evidence="4 8" id="KW-1133">Transmembrane helix</keyword>
<evidence type="ECO:0000256" key="2">
    <source>
        <dbReference type="ARBA" id="ARBA00022448"/>
    </source>
</evidence>
<dbReference type="InterPro" id="IPR003445">
    <property type="entry name" value="Cat_transpt"/>
</dbReference>
<evidence type="ECO:0000256" key="5">
    <source>
        <dbReference type="ARBA" id="ARBA00023065"/>
    </source>
</evidence>
<feature type="transmembrane region" description="Helical" evidence="8">
    <location>
        <begin position="294"/>
        <end position="315"/>
    </location>
</feature>
<protein>
    <recommendedName>
        <fullName evidence="10">Potassium transport protein</fullName>
    </recommendedName>
</protein>
<dbReference type="PANTHER" id="PTHR31064">
    <property type="entry name" value="POTASSIUM TRANSPORT PROTEIN DDB_G0292412-RELATED"/>
    <property type="match status" value="1"/>
</dbReference>